<evidence type="ECO:0000313" key="2">
    <source>
        <dbReference type="Proteomes" id="UP001175271"/>
    </source>
</evidence>
<gene>
    <name evidence="1" type="ORF">QR680_018985</name>
</gene>
<keyword evidence="2" id="KW-1185">Reference proteome</keyword>
<dbReference type="Proteomes" id="UP001175271">
    <property type="component" value="Unassembled WGS sequence"/>
</dbReference>
<evidence type="ECO:0000313" key="1">
    <source>
        <dbReference type="EMBL" id="KAK0407081.1"/>
    </source>
</evidence>
<accession>A0AA39HKZ1</accession>
<reference evidence="1" key="1">
    <citation type="submission" date="2023-06" db="EMBL/GenBank/DDBJ databases">
        <title>Genomic analysis of the entomopathogenic nematode Steinernema hermaphroditum.</title>
        <authorList>
            <person name="Schwarz E.M."/>
            <person name="Heppert J.K."/>
            <person name="Baniya A."/>
            <person name="Schwartz H.T."/>
            <person name="Tan C.-H."/>
            <person name="Antoshechkin I."/>
            <person name="Sternberg P.W."/>
            <person name="Goodrich-Blair H."/>
            <person name="Dillman A.R."/>
        </authorList>
    </citation>
    <scope>NUCLEOTIDE SEQUENCE</scope>
    <source>
        <strain evidence="1">PS9179</strain>
        <tissue evidence="1">Whole animal</tissue>
    </source>
</reference>
<organism evidence="1 2">
    <name type="scientific">Steinernema hermaphroditum</name>
    <dbReference type="NCBI Taxonomy" id="289476"/>
    <lineage>
        <taxon>Eukaryota</taxon>
        <taxon>Metazoa</taxon>
        <taxon>Ecdysozoa</taxon>
        <taxon>Nematoda</taxon>
        <taxon>Chromadorea</taxon>
        <taxon>Rhabditida</taxon>
        <taxon>Tylenchina</taxon>
        <taxon>Panagrolaimomorpha</taxon>
        <taxon>Strongyloidoidea</taxon>
        <taxon>Steinernematidae</taxon>
        <taxon>Steinernema</taxon>
    </lineage>
</organism>
<sequence length="227" mass="25765">MFAPAFYQQPPLFCPTSPGHKELDVFIAELLSVAQSPFTVFVLRSASLQEKRGIKNVDKTLPLHGTLMEWATLLLQAAVTRGDAPQTAHQWKNAVLFVAEALRNQGLRPELLDELWFQANGHVLQFILARYVAISKEAKFFVAQRPLPAFFTGLLCFASHFAKHAVCLGMTPTQYLLKAQELFLQRPFHENGCKVFRKHGWTLYLNDRPDGVFIKTLHLKAAYHPKH</sequence>
<dbReference type="EMBL" id="JAUCMV010000004">
    <property type="protein sequence ID" value="KAK0407081.1"/>
    <property type="molecule type" value="Genomic_DNA"/>
</dbReference>
<name>A0AA39HKZ1_9BILA</name>
<proteinExistence type="predicted"/>
<comment type="caution">
    <text evidence="1">The sequence shown here is derived from an EMBL/GenBank/DDBJ whole genome shotgun (WGS) entry which is preliminary data.</text>
</comment>
<protein>
    <submittedName>
        <fullName evidence="1">Uncharacterized protein</fullName>
    </submittedName>
</protein>
<dbReference type="AlphaFoldDB" id="A0AA39HKZ1"/>